<dbReference type="SMART" id="SM00382">
    <property type="entry name" value="AAA"/>
    <property type="match status" value="1"/>
</dbReference>
<comment type="caution">
    <text evidence="3">The sequence shown here is derived from an EMBL/GenBank/DDBJ whole genome shotgun (WGS) entry which is preliminary data.</text>
</comment>
<dbReference type="Pfam" id="PF17868">
    <property type="entry name" value="AAA_lid_8"/>
    <property type="match status" value="1"/>
</dbReference>
<dbReference type="RefSeq" id="WP_115579278.1">
    <property type="nucleotide sequence ID" value="NZ_NXLX01000013.1"/>
</dbReference>
<proteinExistence type="predicted"/>
<dbReference type="SUPFAM" id="SSF52540">
    <property type="entry name" value="P-loop containing nucleoside triphosphate hydrolases"/>
    <property type="match status" value="1"/>
</dbReference>
<evidence type="ECO:0000313" key="3">
    <source>
        <dbReference type="EMBL" id="RDU73026.1"/>
    </source>
</evidence>
<dbReference type="InterPro" id="IPR050513">
    <property type="entry name" value="RavA_ATPases"/>
</dbReference>
<dbReference type="InterPro" id="IPR003593">
    <property type="entry name" value="AAA+_ATPase"/>
</dbReference>
<dbReference type="Pfam" id="PF20030">
    <property type="entry name" value="bpMoxR"/>
    <property type="match status" value="1"/>
</dbReference>
<accession>A0A3D8J7D1</accession>
<organism evidence="3 4">
    <name type="scientific">Helicobacter anseris</name>
    <dbReference type="NCBI Taxonomy" id="375926"/>
    <lineage>
        <taxon>Bacteria</taxon>
        <taxon>Pseudomonadati</taxon>
        <taxon>Campylobacterota</taxon>
        <taxon>Epsilonproteobacteria</taxon>
        <taxon>Campylobacterales</taxon>
        <taxon>Helicobacteraceae</taxon>
        <taxon>Helicobacter</taxon>
    </lineage>
</organism>
<keyword evidence="4" id="KW-1185">Reference proteome</keyword>
<evidence type="ECO:0000313" key="4">
    <source>
        <dbReference type="Proteomes" id="UP000256695"/>
    </source>
</evidence>
<dbReference type="Proteomes" id="UP000256695">
    <property type="component" value="Unassembled WGS sequence"/>
</dbReference>
<dbReference type="OrthoDB" id="1814213at2"/>
<dbReference type="PANTHER" id="PTHR32204:SF0">
    <property type="entry name" value="ATPASE RAVA"/>
    <property type="match status" value="1"/>
</dbReference>
<sequence length="437" mass="51102">MRPLKERIQKLIEALDTRLLERKTLIRISILTIFSKHHIMLYGVPGVAKTFAINNIIKIIDKEVAWQITMSNETGLDDLIPEPQREAQEVLNDPRCILSQRFIFLDEMFKGTQNLLNALLPILNERVYQLSGKNYPLKLNTVFAASNEIPQDDFIEPFRDRILFWFDVKRLAEQENKLKYYKEDFTAGKELEEIFTIEDIEEVNEYIDKTKSLKMNEEIAKLYEKIIVEILRNSISLSDRKSGSGFIIKALKTSAVLNNRDKIDHSDLLLMKHCTWTDLDQRVLAFEAVERCIFGSKAAIQKNIISLIQNFRDLTSRTTPKIADLIELIVFLDFTKYDETLKILKNYNQEIQDFEKKLNELLTDREEKEAIFQSCLDNVFIADDVYQCAAPYKEEEVIDMIDELVTLFEIEKNNIQKKIDELDSYDKYHLAFNQANS</sequence>
<dbReference type="Gene3D" id="3.40.50.300">
    <property type="entry name" value="P-loop containing nucleotide triphosphate hydrolases"/>
    <property type="match status" value="1"/>
</dbReference>
<gene>
    <name evidence="3" type="ORF">CQA57_05735</name>
</gene>
<name>A0A3D8J7D1_9HELI</name>
<evidence type="ECO:0000259" key="2">
    <source>
        <dbReference type="SMART" id="SM00382"/>
    </source>
</evidence>
<dbReference type="InterPro" id="IPR045427">
    <property type="entry name" value="MoxR"/>
</dbReference>
<evidence type="ECO:0000256" key="1">
    <source>
        <dbReference type="SAM" id="Coils"/>
    </source>
</evidence>
<dbReference type="AlphaFoldDB" id="A0A3D8J7D1"/>
<feature type="coiled-coil region" evidence="1">
    <location>
        <begin position="337"/>
        <end position="371"/>
    </location>
</feature>
<dbReference type="PANTHER" id="PTHR32204">
    <property type="entry name" value="ATPASE RAVA"/>
    <property type="match status" value="1"/>
</dbReference>
<dbReference type="InterPro" id="IPR027417">
    <property type="entry name" value="P-loop_NTPase"/>
</dbReference>
<keyword evidence="1" id="KW-0175">Coiled coil</keyword>
<dbReference type="InterPro" id="IPR041538">
    <property type="entry name" value="RavA-like_AAA_lid"/>
</dbReference>
<protein>
    <recommendedName>
        <fullName evidence="2">AAA+ ATPase domain-containing protein</fullName>
    </recommendedName>
</protein>
<reference evidence="3 4" key="1">
    <citation type="submission" date="2018-04" db="EMBL/GenBank/DDBJ databases">
        <title>Novel Campyloabacter and Helicobacter Species and Strains.</title>
        <authorList>
            <person name="Mannion A.J."/>
            <person name="Shen Z."/>
            <person name="Fox J.G."/>
        </authorList>
    </citation>
    <scope>NUCLEOTIDE SEQUENCE [LARGE SCALE GENOMIC DNA]</scope>
    <source>
        <strain evidence="3 4">MIT 04-9362</strain>
    </source>
</reference>
<dbReference type="EMBL" id="NXLX01000013">
    <property type="protein sequence ID" value="RDU73026.1"/>
    <property type="molecule type" value="Genomic_DNA"/>
</dbReference>
<feature type="domain" description="AAA+ ATPase" evidence="2">
    <location>
        <begin position="35"/>
        <end position="169"/>
    </location>
</feature>